<dbReference type="GO" id="GO:0061630">
    <property type="term" value="F:ubiquitin protein ligase activity"/>
    <property type="evidence" value="ECO:0007669"/>
    <property type="project" value="UniProtKB-UniRule"/>
</dbReference>
<dbReference type="Pfam" id="PF00097">
    <property type="entry name" value="zf-C3HC4"/>
    <property type="match status" value="1"/>
</dbReference>
<evidence type="ECO:0000256" key="1">
    <source>
        <dbReference type="ARBA" id="ARBA00000900"/>
    </source>
</evidence>
<evidence type="ECO:0000256" key="5">
    <source>
        <dbReference type="ARBA" id="ARBA00022771"/>
    </source>
</evidence>
<dbReference type="InterPro" id="IPR045103">
    <property type="entry name" value="RNF5/RNF185-like"/>
</dbReference>
<dbReference type="GO" id="GO:0005789">
    <property type="term" value="C:endoplasmic reticulum membrane"/>
    <property type="evidence" value="ECO:0007669"/>
    <property type="project" value="UniProtKB-SubCell"/>
</dbReference>
<evidence type="ECO:0000256" key="8">
    <source>
        <dbReference type="PROSITE-ProRule" id="PRU00175"/>
    </source>
</evidence>
<evidence type="ECO:0000256" key="7">
    <source>
        <dbReference type="ARBA" id="ARBA00022833"/>
    </source>
</evidence>
<protein>
    <recommendedName>
        <fullName evidence="9">E3 ubiquitin-protein ligase RNF</fullName>
        <ecNumber evidence="9">2.3.2.27</ecNumber>
    </recommendedName>
    <alternativeName>
        <fullName evidence="9">RING finger protein</fullName>
    </alternativeName>
</protein>
<dbReference type="InterPro" id="IPR018957">
    <property type="entry name" value="Znf_C3HC4_RING-type"/>
</dbReference>
<dbReference type="SUPFAM" id="SSF57850">
    <property type="entry name" value="RING/U-box"/>
    <property type="match status" value="1"/>
</dbReference>
<dbReference type="Ensembl" id="ENSSVLT00005016109.1">
    <property type="protein sequence ID" value="ENSSVLP00005014529.1"/>
    <property type="gene ID" value="ENSSVLG00005011610.1"/>
</dbReference>
<keyword evidence="13" id="KW-1185">Reference proteome</keyword>
<proteinExistence type="predicted"/>
<keyword evidence="6 9" id="KW-0833">Ubl conjugation pathway</keyword>
<comment type="pathway">
    <text evidence="2 9">Protein modification; protein ubiquitination.</text>
</comment>
<dbReference type="GO" id="GO:0006511">
    <property type="term" value="P:ubiquitin-dependent protein catabolic process"/>
    <property type="evidence" value="ECO:0007669"/>
    <property type="project" value="UniProtKB-UniRule"/>
</dbReference>
<dbReference type="OrthoDB" id="302966at2759"/>
<dbReference type="GeneTree" id="ENSGT00390000014107"/>
<feature type="region of interest" description="Disordered" evidence="10">
    <location>
        <begin position="88"/>
        <end position="118"/>
    </location>
</feature>
<keyword evidence="7 9" id="KW-0862">Zinc</keyword>
<keyword evidence="4 9" id="KW-0479">Metal-binding</keyword>
<dbReference type="GO" id="GO:0008270">
    <property type="term" value="F:zinc ion binding"/>
    <property type="evidence" value="ECO:0007669"/>
    <property type="project" value="UniProtKB-KW"/>
</dbReference>
<evidence type="ECO:0000259" key="11">
    <source>
        <dbReference type="PROSITE" id="PS50089"/>
    </source>
</evidence>
<dbReference type="GO" id="GO:0016567">
    <property type="term" value="P:protein ubiquitination"/>
    <property type="evidence" value="ECO:0007669"/>
    <property type="project" value="UniProtKB-UniPathway"/>
</dbReference>
<dbReference type="GO" id="GO:0031966">
    <property type="term" value="C:mitochondrial membrane"/>
    <property type="evidence" value="ECO:0007669"/>
    <property type="project" value="UniProtKB-SubCell"/>
</dbReference>
<dbReference type="PROSITE" id="PS50089">
    <property type="entry name" value="ZF_RING_2"/>
    <property type="match status" value="1"/>
</dbReference>
<evidence type="ECO:0000313" key="13">
    <source>
        <dbReference type="Proteomes" id="UP000694564"/>
    </source>
</evidence>
<dbReference type="InterPro" id="IPR001841">
    <property type="entry name" value="Znf_RING"/>
</dbReference>
<dbReference type="Gene3D" id="3.30.40.10">
    <property type="entry name" value="Zinc/RING finger domain, C3HC4 (zinc finger)"/>
    <property type="match status" value="1"/>
</dbReference>
<keyword evidence="5 8" id="KW-0863">Zinc-finger</keyword>
<reference evidence="12" key="2">
    <citation type="submission" date="2025-09" db="UniProtKB">
        <authorList>
            <consortium name="Ensembl"/>
        </authorList>
    </citation>
    <scope>IDENTIFICATION</scope>
</reference>
<keyword evidence="9" id="KW-0256">Endoplasmic reticulum</keyword>
<evidence type="ECO:0000313" key="12">
    <source>
        <dbReference type="Ensembl" id="ENSSVLP00005014529.1"/>
    </source>
</evidence>
<accession>A0A8D2CT53</accession>
<comment type="subcellular location">
    <subcellularLocation>
        <location evidence="9">Mitochondrion membrane</location>
        <topology evidence="9">Multi-pass membrane protein</topology>
    </subcellularLocation>
    <subcellularLocation>
        <location evidence="9">Endoplasmic reticulum membrane</location>
        <topology evidence="9">Multi-pass membrane protein</topology>
    </subcellularLocation>
</comment>
<sequence length="186" mass="20601">RAGLKPGASGATWLRSALGSPGMAWPKCERGRAHATFGCNVCLETAREDVVSACGHLCCWPCLHQWLETWPVCTAGISREFVQLYGRGSQKPQDPRLKTAPGPQGQGPTPESRGDSRHLVTRQEGRVSPLVWRWCFSLWLFHLSSMLMTFSQGCRCGSGTGRVAWPPDGRIPLLFLTIFFFWLLGI</sequence>
<comment type="catalytic activity">
    <reaction evidence="1 9">
        <text>S-ubiquitinyl-[E2 ubiquitin-conjugating enzyme]-L-cysteine + [acceptor protein]-L-lysine = [E2 ubiquitin-conjugating enzyme]-L-cysteine + N(6)-ubiquitinyl-[acceptor protein]-L-lysine.</text>
        <dbReference type="EC" id="2.3.2.27"/>
    </reaction>
</comment>
<dbReference type="InterPro" id="IPR013083">
    <property type="entry name" value="Znf_RING/FYVE/PHD"/>
</dbReference>
<dbReference type="UniPathway" id="UPA00143"/>
<comment type="function">
    <text evidence="9">E3 ubiquitin-protein ligase.</text>
</comment>
<evidence type="ECO:0000256" key="4">
    <source>
        <dbReference type="ARBA" id="ARBA00022723"/>
    </source>
</evidence>
<reference evidence="12" key="1">
    <citation type="submission" date="2025-08" db="UniProtKB">
        <authorList>
            <consortium name="Ensembl"/>
        </authorList>
    </citation>
    <scope>IDENTIFICATION</scope>
</reference>
<name>A0A8D2CT53_SCIVU</name>
<evidence type="ECO:0000256" key="3">
    <source>
        <dbReference type="ARBA" id="ARBA00022679"/>
    </source>
</evidence>
<evidence type="ECO:0000256" key="9">
    <source>
        <dbReference type="RuleBase" id="RU369090"/>
    </source>
</evidence>
<dbReference type="PANTHER" id="PTHR12313">
    <property type="entry name" value="E3 UBIQUITIN-PROTEIN LIGASE RNF5-RELATED"/>
    <property type="match status" value="1"/>
</dbReference>
<dbReference type="EC" id="2.3.2.27" evidence="9"/>
<evidence type="ECO:0000256" key="10">
    <source>
        <dbReference type="SAM" id="MobiDB-lite"/>
    </source>
</evidence>
<comment type="domain">
    <text evidence="9">The RING-type zinc finger domain is responsible for E3 ligase activity.</text>
</comment>
<dbReference type="AlphaFoldDB" id="A0A8D2CT53"/>
<evidence type="ECO:0000256" key="6">
    <source>
        <dbReference type="ARBA" id="ARBA00022786"/>
    </source>
</evidence>
<evidence type="ECO:0000256" key="2">
    <source>
        <dbReference type="ARBA" id="ARBA00004906"/>
    </source>
</evidence>
<keyword evidence="3 9" id="KW-0808">Transferase</keyword>
<dbReference type="GO" id="GO:0044390">
    <property type="term" value="F:ubiquitin-like protein conjugating enzyme binding"/>
    <property type="evidence" value="ECO:0007669"/>
    <property type="project" value="UniProtKB-UniRule"/>
</dbReference>
<feature type="domain" description="RING-type" evidence="11">
    <location>
        <begin position="39"/>
        <end position="74"/>
    </location>
</feature>
<dbReference type="Proteomes" id="UP000694564">
    <property type="component" value="Chromosome 12"/>
</dbReference>
<organism evidence="12 13">
    <name type="scientific">Sciurus vulgaris</name>
    <name type="common">Eurasian red squirrel</name>
    <dbReference type="NCBI Taxonomy" id="55149"/>
    <lineage>
        <taxon>Eukaryota</taxon>
        <taxon>Metazoa</taxon>
        <taxon>Chordata</taxon>
        <taxon>Craniata</taxon>
        <taxon>Vertebrata</taxon>
        <taxon>Euteleostomi</taxon>
        <taxon>Mammalia</taxon>
        <taxon>Eutheria</taxon>
        <taxon>Euarchontoglires</taxon>
        <taxon>Glires</taxon>
        <taxon>Rodentia</taxon>
        <taxon>Sciuromorpha</taxon>
        <taxon>Sciuridae</taxon>
        <taxon>Sciurinae</taxon>
        <taxon>Sciurini</taxon>
        <taxon>Sciurus</taxon>
    </lineage>
</organism>